<dbReference type="PANTHER" id="PTHR43827">
    <property type="entry name" value="2,5-DIKETO-D-GLUCONIC ACID REDUCTASE"/>
    <property type="match status" value="1"/>
</dbReference>
<protein>
    <submittedName>
        <fullName evidence="7">Aldo-keto reductase</fullName>
    </submittedName>
</protein>
<dbReference type="RefSeq" id="XP_040659409.1">
    <property type="nucleotide sequence ID" value="XM_040798526.1"/>
</dbReference>
<dbReference type="EMBL" id="LAYC01000001">
    <property type="protein sequence ID" value="KYK60057.1"/>
    <property type="molecule type" value="Genomic_DNA"/>
</dbReference>
<feature type="domain" description="NADP-dependent oxidoreductase" evidence="6">
    <location>
        <begin position="35"/>
        <end position="270"/>
    </location>
</feature>
<dbReference type="FunFam" id="3.20.20.100:FF:000015">
    <property type="entry name" value="Oxidoreductase, aldo/keto reductase family"/>
    <property type="match status" value="1"/>
</dbReference>
<dbReference type="AlphaFoldDB" id="A0A151GSH7"/>
<dbReference type="Gene3D" id="3.20.20.100">
    <property type="entry name" value="NADP-dependent oxidoreductase domain"/>
    <property type="match status" value="1"/>
</dbReference>
<organism evidence="7 8">
    <name type="scientific">Drechmeria coniospora</name>
    <name type="common">Nematophagous fungus</name>
    <name type="synonym">Meria coniospora</name>
    <dbReference type="NCBI Taxonomy" id="98403"/>
    <lineage>
        <taxon>Eukaryota</taxon>
        <taxon>Fungi</taxon>
        <taxon>Dikarya</taxon>
        <taxon>Ascomycota</taxon>
        <taxon>Pezizomycotina</taxon>
        <taxon>Sordariomycetes</taxon>
        <taxon>Hypocreomycetidae</taxon>
        <taxon>Hypocreales</taxon>
        <taxon>Ophiocordycipitaceae</taxon>
        <taxon>Drechmeria</taxon>
    </lineage>
</organism>
<evidence type="ECO:0000256" key="2">
    <source>
        <dbReference type="ARBA" id="ARBA00023002"/>
    </source>
</evidence>
<dbReference type="InterPro" id="IPR023210">
    <property type="entry name" value="NADP_OxRdtase_dom"/>
</dbReference>
<evidence type="ECO:0000259" key="6">
    <source>
        <dbReference type="Pfam" id="PF00248"/>
    </source>
</evidence>
<evidence type="ECO:0000256" key="1">
    <source>
        <dbReference type="ARBA" id="ARBA00007905"/>
    </source>
</evidence>
<dbReference type="InterPro" id="IPR020471">
    <property type="entry name" value="AKR"/>
</dbReference>
<accession>A0A151GSH7</accession>
<dbReference type="GO" id="GO:0016491">
    <property type="term" value="F:oxidoreductase activity"/>
    <property type="evidence" value="ECO:0007669"/>
    <property type="project" value="UniProtKB-KW"/>
</dbReference>
<evidence type="ECO:0000256" key="5">
    <source>
        <dbReference type="PIRSR" id="PIRSR000097-3"/>
    </source>
</evidence>
<dbReference type="Pfam" id="PF00248">
    <property type="entry name" value="Aldo_ket_red"/>
    <property type="match status" value="1"/>
</dbReference>
<evidence type="ECO:0000313" key="8">
    <source>
        <dbReference type="Proteomes" id="UP000076580"/>
    </source>
</evidence>
<dbReference type="PIRSF" id="PIRSF000097">
    <property type="entry name" value="AKR"/>
    <property type="match status" value="1"/>
</dbReference>
<feature type="binding site" evidence="4">
    <location>
        <position position="117"/>
    </location>
    <ligand>
        <name>substrate</name>
    </ligand>
</feature>
<dbReference type="Proteomes" id="UP000076580">
    <property type="component" value="Chromosome 01"/>
</dbReference>
<proteinExistence type="inferred from homology"/>
<name>A0A151GSH7_DRECN</name>
<dbReference type="PRINTS" id="PR00069">
    <property type="entry name" value="ALDKETRDTASE"/>
</dbReference>
<dbReference type="PROSITE" id="PS00062">
    <property type="entry name" value="ALDOKETO_REDUCTASE_2"/>
    <property type="match status" value="1"/>
</dbReference>
<dbReference type="InterPro" id="IPR036812">
    <property type="entry name" value="NAD(P)_OxRdtase_dom_sf"/>
</dbReference>
<dbReference type="CDD" id="cd19071">
    <property type="entry name" value="AKR_AKR1-5-like"/>
    <property type="match status" value="1"/>
</dbReference>
<comment type="caution">
    <text evidence="7">The sequence shown here is derived from an EMBL/GenBank/DDBJ whole genome shotgun (WGS) entry which is preliminary data.</text>
</comment>
<comment type="similarity">
    <text evidence="1">Belongs to the aldo/keto reductase family.</text>
</comment>
<dbReference type="InParanoid" id="A0A151GSH7"/>
<dbReference type="PANTHER" id="PTHR43827:SF13">
    <property type="entry name" value="ALDO_KETO REDUCTASE FAMILY PROTEIN"/>
    <property type="match status" value="1"/>
</dbReference>
<sequence length="283" mass="31408">MPPPLTIHSTASLPNNNHSSLPRLGFGVYQLYGQACTQAVLAALDVGYRHIDSAQLYRNESEVGAAMLQSPVEREAVFLTTKMLHATGDAEKTYASALDSVRKLGGDSGYVDLFLVHVPGRSREAREELWKALERLHGEGKAKAIGVSNFRVQHLQEMKDYANVWPPHVNQLELHPWCQQRELVQFCRDNDIVLQAYSPLSCGEYLGDETLARVASKHGKSPAQVLIRYGLQKNWVPLPKSGNPDRIRQNADVFDFILDDDDMETLDGLDQGATGALFPANSK</sequence>
<gene>
    <name evidence="7" type="ORF">DCS_01191</name>
</gene>
<evidence type="ECO:0000256" key="4">
    <source>
        <dbReference type="PIRSR" id="PIRSR000097-2"/>
    </source>
</evidence>
<evidence type="ECO:0000256" key="3">
    <source>
        <dbReference type="PIRSR" id="PIRSR000097-1"/>
    </source>
</evidence>
<keyword evidence="2" id="KW-0560">Oxidoreductase</keyword>
<dbReference type="SUPFAM" id="SSF51430">
    <property type="entry name" value="NAD(P)-linked oxidoreductase"/>
    <property type="match status" value="1"/>
</dbReference>
<dbReference type="PROSITE" id="PS00798">
    <property type="entry name" value="ALDOKETO_REDUCTASE_1"/>
    <property type="match status" value="1"/>
</dbReference>
<reference evidence="7 8" key="1">
    <citation type="journal article" date="2016" name="Sci. Rep.">
        <title>Insights into Adaptations to a Near-Obligate Nematode Endoparasitic Lifestyle from the Finished Genome of Drechmeria coniospora.</title>
        <authorList>
            <person name="Zhang L."/>
            <person name="Zhou Z."/>
            <person name="Guo Q."/>
            <person name="Fokkens L."/>
            <person name="Miskei M."/>
            <person name="Pocsi I."/>
            <person name="Zhang W."/>
            <person name="Chen M."/>
            <person name="Wang L."/>
            <person name="Sun Y."/>
            <person name="Donzelli B.G."/>
            <person name="Gibson D.M."/>
            <person name="Nelson D.R."/>
            <person name="Luo J.G."/>
            <person name="Rep M."/>
            <person name="Liu H."/>
            <person name="Yang S."/>
            <person name="Wang J."/>
            <person name="Krasnoff S.B."/>
            <person name="Xu Y."/>
            <person name="Molnar I."/>
            <person name="Lin M."/>
        </authorList>
    </citation>
    <scope>NUCLEOTIDE SEQUENCE [LARGE SCALE GENOMIC DNA]</scope>
    <source>
        <strain evidence="7 8">ARSEF 6962</strain>
    </source>
</reference>
<feature type="active site" description="Proton donor" evidence="3">
    <location>
        <position position="57"/>
    </location>
</feature>
<evidence type="ECO:0000313" key="7">
    <source>
        <dbReference type="EMBL" id="KYK60057.1"/>
    </source>
</evidence>
<dbReference type="GeneID" id="63713834"/>
<keyword evidence="8" id="KW-1185">Reference proteome</keyword>
<feature type="site" description="Lowers pKa of active site Tyr" evidence="5">
    <location>
        <position position="82"/>
    </location>
</feature>
<dbReference type="STRING" id="98403.A0A151GSH7"/>
<dbReference type="InterPro" id="IPR018170">
    <property type="entry name" value="Aldo/ket_reductase_CS"/>
</dbReference>